<comment type="catalytic activity">
    <reaction evidence="10 15">
        <text>2'-deoxycytidine + H2O + H(+) = 2'-deoxyuridine + NH4(+)</text>
        <dbReference type="Rhea" id="RHEA:13433"/>
        <dbReference type="ChEBI" id="CHEBI:15377"/>
        <dbReference type="ChEBI" id="CHEBI:15378"/>
        <dbReference type="ChEBI" id="CHEBI:15698"/>
        <dbReference type="ChEBI" id="CHEBI:16450"/>
        <dbReference type="ChEBI" id="CHEBI:28938"/>
        <dbReference type="EC" id="3.5.4.5"/>
    </reaction>
</comment>
<dbReference type="PROSITE" id="PS51747">
    <property type="entry name" value="CYT_DCMP_DEAMINASES_2"/>
    <property type="match status" value="1"/>
</dbReference>
<comment type="similarity">
    <text evidence="3 15">Belongs to the cytidine and deoxycytidylate deaminase family.</text>
</comment>
<dbReference type="CDD" id="cd01283">
    <property type="entry name" value="cytidine_deaminase"/>
    <property type="match status" value="1"/>
</dbReference>
<dbReference type="PANTHER" id="PTHR11644">
    <property type="entry name" value="CYTIDINE DEAMINASE"/>
    <property type="match status" value="1"/>
</dbReference>
<name>A0A2R6Y2Z6_9BACL</name>
<feature type="binding site" evidence="14">
    <location>
        <position position="118"/>
    </location>
    <ligand>
        <name>Zn(2+)</name>
        <dbReference type="ChEBI" id="CHEBI:29105"/>
        <note>catalytic</note>
    </ligand>
</feature>
<dbReference type="NCBIfam" id="TIGR01354">
    <property type="entry name" value="cyt_deam_tetra"/>
    <property type="match status" value="1"/>
</dbReference>
<evidence type="ECO:0000256" key="4">
    <source>
        <dbReference type="ARBA" id="ARBA00012783"/>
    </source>
</evidence>
<feature type="active site" description="Proton donor" evidence="12">
    <location>
        <position position="84"/>
    </location>
</feature>
<feature type="binding site" evidence="13">
    <location>
        <begin position="71"/>
        <end position="77"/>
    </location>
    <ligand>
        <name>substrate</name>
    </ligand>
</feature>
<dbReference type="InterPro" id="IPR002125">
    <property type="entry name" value="CMP_dCMP_dom"/>
</dbReference>
<dbReference type="Gene3D" id="3.40.140.10">
    <property type="entry name" value="Cytidine Deaminase, domain 2"/>
    <property type="match status" value="1"/>
</dbReference>
<keyword evidence="6 14" id="KW-0479">Metal-binding</keyword>
<evidence type="ECO:0000313" key="18">
    <source>
        <dbReference type="Proteomes" id="UP000244338"/>
    </source>
</evidence>
<dbReference type="InterPro" id="IPR016192">
    <property type="entry name" value="APOBEC/CMP_deaminase_Zn-bd"/>
</dbReference>
<evidence type="ECO:0000256" key="7">
    <source>
        <dbReference type="ARBA" id="ARBA00022801"/>
    </source>
</evidence>
<evidence type="ECO:0000256" key="8">
    <source>
        <dbReference type="ARBA" id="ARBA00022833"/>
    </source>
</evidence>
<sequence>MKGYEVYESEEKKKGWARVSWYPIPGERVEVDKQLEEKVLAARSRAYVPYSHFPVGAVAVDQAGHTYSGANVENASYPLGMCAERVALFKLVTESTHAPQALYVIGDTEGPISPCGACRQVMVELCPPEMPVYLGNVRGEWIETTVAALLPGAFTDRDLG</sequence>
<comment type="caution">
    <text evidence="17">The sequence shown here is derived from an EMBL/GenBank/DDBJ whole genome shotgun (WGS) entry which is preliminary data.</text>
</comment>
<evidence type="ECO:0000256" key="12">
    <source>
        <dbReference type="PIRSR" id="PIRSR606262-1"/>
    </source>
</evidence>
<dbReference type="InterPro" id="IPR050202">
    <property type="entry name" value="Cyt/Deoxycyt_deaminase"/>
</dbReference>
<evidence type="ECO:0000259" key="16">
    <source>
        <dbReference type="PROSITE" id="PS51747"/>
    </source>
</evidence>
<evidence type="ECO:0000256" key="9">
    <source>
        <dbReference type="ARBA" id="ARBA00032005"/>
    </source>
</evidence>
<feature type="domain" description="CMP/dCMP-type deaminase" evidence="16">
    <location>
        <begin position="30"/>
        <end position="157"/>
    </location>
</feature>
<evidence type="ECO:0000256" key="11">
    <source>
        <dbReference type="ARBA" id="ARBA00049558"/>
    </source>
</evidence>
<dbReference type="EC" id="3.5.4.5" evidence="4 15"/>
<dbReference type="Proteomes" id="UP000244338">
    <property type="component" value="Unassembled WGS sequence"/>
</dbReference>
<dbReference type="GO" id="GO:0008270">
    <property type="term" value="F:zinc ion binding"/>
    <property type="evidence" value="ECO:0007669"/>
    <property type="project" value="UniProtKB-UniRule"/>
</dbReference>
<evidence type="ECO:0000256" key="5">
    <source>
        <dbReference type="ARBA" id="ARBA00018266"/>
    </source>
</evidence>
<feature type="binding site" evidence="14">
    <location>
        <position position="82"/>
    </location>
    <ligand>
        <name>Zn(2+)</name>
        <dbReference type="ChEBI" id="CHEBI:29105"/>
        <note>catalytic</note>
    </ligand>
</feature>
<evidence type="ECO:0000256" key="10">
    <source>
        <dbReference type="ARBA" id="ARBA00049252"/>
    </source>
</evidence>
<dbReference type="GO" id="GO:0055086">
    <property type="term" value="P:nucleobase-containing small molecule metabolic process"/>
    <property type="evidence" value="ECO:0007669"/>
    <property type="project" value="UniProtKB-ARBA"/>
</dbReference>
<protein>
    <recommendedName>
        <fullName evidence="5 15">Cytidine deaminase</fullName>
        <ecNumber evidence="4 15">3.5.4.5</ecNumber>
    </recommendedName>
    <alternativeName>
        <fullName evidence="9 15">Cytidine aminohydrolase</fullName>
    </alternativeName>
</protein>
<dbReference type="GO" id="GO:0005829">
    <property type="term" value="C:cytosol"/>
    <property type="evidence" value="ECO:0007669"/>
    <property type="project" value="TreeGrafter"/>
</dbReference>
<reference evidence="18" key="1">
    <citation type="journal article" date="2018" name="Sci. Rep.">
        <title>Lignite coal burning seam in the remote Altai Mountains harbors a hydrogen-driven thermophilic microbial community.</title>
        <authorList>
            <person name="Kadnikov V.V."/>
            <person name="Mardanov A.V."/>
            <person name="Ivasenko D.A."/>
            <person name="Antsiferov D.V."/>
            <person name="Beletsky A.V."/>
            <person name="Karnachuk O.V."/>
            <person name="Ravin N.V."/>
        </authorList>
    </citation>
    <scope>NUCLEOTIDE SEQUENCE [LARGE SCALE GENOMIC DNA]</scope>
</reference>
<evidence type="ECO:0000256" key="13">
    <source>
        <dbReference type="PIRSR" id="PIRSR606262-2"/>
    </source>
</evidence>
<evidence type="ECO:0000256" key="15">
    <source>
        <dbReference type="RuleBase" id="RU364006"/>
    </source>
</evidence>
<keyword evidence="8 14" id="KW-0862">Zinc</keyword>
<evidence type="ECO:0000256" key="2">
    <source>
        <dbReference type="ARBA" id="ARBA00003949"/>
    </source>
</evidence>
<dbReference type="EMBL" id="PEBX01000014">
    <property type="protein sequence ID" value="PTQ57056.1"/>
    <property type="molecule type" value="Genomic_DNA"/>
</dbReference>
<dbReference type="PROSITE" id="PS00903">
    <property type="entry name" value="CYT_DCMP_DEAMINASES_1"/>
    <property type="match status" value="1"/>
</dbReference>
<proteinExistence type="inferred from homology"/>
<dbReference type="GO" id="GO:0072527">
    <property type="term" value="P:pyrimidine-containing compound metabolic process"/>
    <property type="evidence" value="ECO:0007669"/>
    <property type="project" value="UniProtKB-ARBA"/>
</dbReference>
<dbReference type="NCBIfam" id="NF004064">
    <property type="entry name" value="PRK05578.1"/>
    <property type="match status" value="1"/>
</dbReference>
<evidence type="ECO:0000256" key="1">
    <source>
        <dbReference type="ARBA" id="ARBA00001947"/>
    </source>
</evidence>
<comment type="function">
    <text evidence="2 15">This enzyme scavenges exogenous and endogenous cytidine and 2'-deoxycytidine for UMP synthesis.</text>
</comment>
<dbReference type="SUPFAM" id="SSF53927">
    <property type="entry name" value="Cytidine deaminase-like"/>
    <property type="match status" value="1"/>
</dbReference>
<dbReference type="AlphaFoldDB" id="A0A2R6Y2Z6"/>
<evidence type="ECO:0000313" key="17">
    <source>
        <dbReference type="EMBL" id="PTQ57056.1"/>
    </source>
</evidence>
<accession>A0A2R6Y2Z6</accession>
<dbReference type="Pfam" id="PF00383">
    <property type="entry name" value="dCMP_cyt_deam_1"/>
    <property type="match status" value="1"/>
</dbReference>
<evidence type="ECO:0000256" key="14">
    <source>
        <dbReference type="PIRSR" id="PIRSR606262-3"/>
    </source>
</evidence>
<comment type="cofactor">
    <cofactor evidence="1 14 15">
        <name>Zn(2+)</name>
        <dbReference type="ChEBI" id="CHEBI:29105"/>
    </cofactor>
</comment>
<dbReference type="FunFam" id="3.40.140.10:FF:000008">
    <property type="entry name" value="Cytidine deaminase"/>
    <property type="match status" value="1"/>
</dbReference>
<dbReference type="PANTHER" id="PTHR11644:SF2">
    <property type="entry name" value="CYTIDINE DEAMINASE"/>
    <property type="match status" value="1"/>
</dbReference>
<keyword evidence="7 15" id="KW-0378">Hydrolase</keyword>
<dbReference type="GO" id="GO:0004126">
    <property type="term" value="F:cytidine deaminase activity"/>
    <property type="evidence" value="ECO:0007669"/>
    <property type="project" value="UniProtKB-UniRule"/>
</dbReference>
<dbReference type="GO" id="GO:0042802">
    <property type="term" value="F:identical protein binding"/>
    <property type="evidence" value="ECO:0007669"/>
    <property type="project" value="UniProtKB-ARBA"/>
</dbReference>
<organism evidence="17 18">
    <name type="scientific">Candidatus Carbonibacillus altaicus</name>
    <dbReference type="NCBI Taxonomy" id="2163959"/>
    <lineage>
        <taxon>Bacteria</taxon>
        <taxon>Bacillati</taxon>
        <taxon>Bacillota</taxon>
        <taxon>Bacilli</taxon>
        <taxon>Bacillales</taxon>
        <taxon>Candidatus Carbonibacillus</taxon>
    </lineage>
</organism>
<feature type="binding site" evidence="14">
    <location>
        <position position="115"/>
    </location>
    <ligand>
        <name>Zn(2+)</name>
        <dbReference type="ChEBI" id="CHEBI:29105"/>
        <note>catalytic</note>
    </ligand>
</feature>
<dbReference type="InterPro" id="IPR016193">
    <property type="entry name" value="Cytidine_deaminase-like"/>
</dbReference>
<evidence type="ECO:0000256" key="3">
    <source>
        <dbReference type="ARBA" id="ARBA00006576"/>
    </source>
</evidence>
<gene>
    <name evidence="17" type="ORF">BSOLF_2326</name>
</gene>
<dbReference type="InterPro" id="IPR006262">
    <property type="entry name" value="Cyt_deam_tetra"/>
</dbReference>
<evidence type="ECO:0000256" key="6">
    <source>
        <dbReference type="ARBA" id="ARBA00022723"/>
    </source>
</evidence>
<comment type="catalytic activity">
    <reaction evidence="11 15">
        <text>cytidine + H2O + H(+) = uridine + NH4(+)</text>
        <dbReference type="Rhea" id="RHEA:16069"/>
        <dbReference type="ChEBI" id="CHEBI:15377"/>
        <dbReference type="ChEBI" id="CHEBI:15378"/>
        <dbReference type="ChEBI" id="CHEBI:16704"/>
        <dbReference type="ChEBI" id="CHEBI:17562"/>
        <dbReference type="ChEBI" id="CHEBI:28938"/>
        <dbReference type="EC" id="3.5.4.5"/>
    </reaction>
</comment>